<protein>
    <submittedName>
        <fullName evidence="9">Alpha-ketoglutarate-dependent sulfonate dioxygenase, putative</fullName>
    </submittedName>
</protein>
<sequence>MSPVADADKYDASQFQSSHVGKTTSGSFTVSDYNKSLALYPEYLPTWNPNQKFPSYTFQEYHDRGLLADPQLSNLFPPGGDYNIRRISPKLGSEITGIQLSQLDSAAKNDLAKFVAERGVVVFKNQDFNNGGPQKAVEFCKYFGSLYKHPTSGSPEGFPELHVCFLGADQDALDNVFKDRTNSVSWHSDCSYALNGLQLTLFSCLQLADSGGDTLFANSVEAYERLSPAMKERLEGLHVLHSSLEQANNNKQAGGITRRAPEANIHPLVRINPVTEKKHLYLNKEFGRRIVELKEDESDYLLSFLFDHIEKSSDLQIRVRWEENTVVLWNNSTTIHSPCVDFDEPIIRHAYRISVMGERPVGDLKYLNDVNYLQEKYTELGI</sequence>
<dbReference type="OMA" id="HITFRGA"/>
<dbReference type="HOGENOM" id="CLU_036005_0_0_1"/>
<comment type="cofactor">
    <cofactor evidence="1">
        <name>Fe(2+)</name>
        <dbReference type="ChEBI" id="CHEBI:29033"/>
    </cofactor>
</comment>
<dbReference type="PANTHER" id="PTHR30468:SF1">
    <property type="entry name" value="ALPHA-KETOGLUTARATE-DEPENDENT SULFONATE DIOXYGENASE"/>
    <property type="match status" value="1"/>
</dbReference>
<dbReference type="OrthoDB" id="10257314at2759"/>
<evidence type="ECO:0000256" key="7">
    <source>
        <dbReference type="SAM" id="MobiDB-lite"/>
    </source>
</evidence>
<evidence type="ECO:0000313" key="9">
    <source>
        <dbReference type="EMBL" id="EMG48123.1"/>
    </source>
</evidence>
<evidence type="ECO:0000256" key="4">
    <source>
        <dbReference type="ARBA" id="ARBA00022964"/>
    </source>
</evidence>
<dbReference type="AlphaFoldDB" id="M3J7T6"/>
<feature type="region of interest" description="Disordered" evidence="7">
    <location>
        <begin position="1"/>
        <end position="22"/>
    </location>
</feature>
<keyword evidence="10" id="KW-1185">Reference proteome</keyword>
<dbReference type="FunFam" id="3.60.130.10:FF:000003">
    <property type="entry name" value="Alpha-ketoglutarate-dependent taurine dioxygenase"/>
    <property type="match status" value="1"/>
</dbReference>
<reference evidence="9 10" key="1">
    <citation type="submission" date="2013-02" db="EMBL/GenBank/DDBJ databases">
        <title>Genome sequence of Candida maltosa Xu316, a potential industrial strain for xylitol and ethanol production.</title>
        <authorList>
            <person name="Yu J."/>
            <person name="Wang Q."/>
            <person name="Geng X."/>
            <person name="Bao W."/>
            <person name="He P."/>
            <person name="Cai J."/>
        </authorList>
    </citation>
    <scope>NUCLEOTIDE SEQUENCE [LARGE SCALE GENOMIC DNA]</scope>
    <source>
        <strain evidence="10">Xu316</strain>
    </source>
</reference>
<feature type="domain" description="TauD/TfdA-like" evidence="8">
    <location>
        <begin position="84"/>
        <end position="353"/>
    </location>
</feature>
<dbReference type="Proteomes" id="UP000011777">
    <property type="component" value="Unassembled WGS sequence"/>
</dbReference>
<comment type="similarity">
    <text evidence="2">Belongs to the TfdA dioxygenase family.</text>
</comment>
<dbReference type="GO" id="GO:0000907">
    <property type="term" value="F:sulfonate dioxygenase activity"/>
    <property type="evidence" value="ECO:0007669"/>
    <property type="project" value="TreeGrafter"/>
</dbReference>
<dbReference type="eggNOG" id="ENOG502QT05">
    <property type="taxonomic scope" value="Eukaryota"/>
</dbReference>
<keyword evidence="3" id="KW-0479">Metal-binding</keyword>
<comment type="caution">
    <text evidence="9">The sequence shown here is derived from an EMBL/GenBank/DDBJ whole genome shotgun (WGS) entry which is preliminary data.</text>
</comment>
<organism evidence="9 10">
    <name type="scientific">Candida maltosa (strain Xu316)</name>
    <name type="common">Yeast</name>
    <dbReference type="NCBI Taxonomy" id="1245528"/>
    <lineage>
        <taxon>Eukaryota</taxon>
        <taxon>Fungi</taxon>
        <taxon>Dikarya</taxon>
        <taxon>Ascomycota</taxon>
        <taxon>Saccharomycotina</taxon>
        <taxon>Pichiomycetes</taxon>
        <taxon>Debaryomycetaceae</taxon>
        <taxon>Candida/Lodderomyces clade</taxon>
        <taxon>Candida</taxon>
    </lineage>
</organism>
<dbReference type="Gene3D" id="3.60.130.10">
    <property type="entry name" value="Clavaminate synthase-like"/>
    <property type="match status" value="1"/>
</dbReference>
<keyword evidence="5" id="KW-0560">Oxidoreductase</keyword>
<dbReference type="SUPFAM" id="SSF51197">
    <property type="entry name" value="Clavaminate synthase-like"/>
    <property type="match status" value="1"/>
</dbReference>
<keyword evidence="6" id="KW-0408">Iron</keyword>
<dbReference type="EMBL" id="AOGT01001241">
    <property type="protein sequence ID" value="EMG48123.1"/>
    <property type="molecule type" value="Genomic_DNA"/>
</dbReference>
<feature type="compositionally biased region" description="Polar residues" evidence="7">
    <location>
        <begin position="13"/>
        <end position="22"/>
    </location>
</feature>
<dbReference type="InterPro" id="IPR042098">
    <property type="entry name" value="TauD-like_sf"/>
</dbReference>
<dbReference type="STRING" id="1245528.M3J7T6"/>
<dbReference type="GO" id="GO:0044273">
    <property type="term" value="P:sulfur compound catabolic process"/>
    <property type="evidence" value="ECO:0007669"/>
    <property type="project" value="TreeGrafter"/>
</dbReference>
<name>M3J7T6_CANMX</name>
<evidence type="ECO:0000259" key="8">
    <source>
        <dbReference type="Pfam" id="PF02668"/>
    </source>
</evidence>
<dbReference type="InterPro" id="IPR003819">
    <property type="entry name" value="TauD/TfdA-like"/>
</dbReference>
<evidence type="ECO:0000313" key="10">
    <source>
        <dbReference type="Proteomes" id="UP000011777"/>
    </source>
</evidence>
<accession>M3J7T6</accession>
<feature type="compositionally biased region" description="Basic and acidic residues" evidence="7">
    <location>
        <begin position="1"/>
        <end position="11"/>
    </location>
</feature>
<keyword evidence="4 9" id="KW-0223">Dioxygenase</keyword>
<evidence type="ECO:0000256" key="3">
    <source>
        <dbReference type="ARBA" id="ARBA00022723"/>
    </source>
</evidence>
<evidence type="ECO:0000256" key="2">
    <source>
        <dbReference type="ARBA" id="ARBA00005896"/>
    </source>
</evidence>
<evidence type="ECO:0000256" key="6">
    <source>
        <dbReference type="ARBA" id="ARBA00023004"/>
    </source>
</evidence>
<gene>
    <name evidence="9" type="ORF">G210_1369</name>
</gene>
<evidence type="ECO:0000256" key="5">
    <source>
        <dbReference type="ARBA" id="ARBA00023002"/>
    </source>
</evidence>
<dbReference type="InterPro" id="IPR051323">
    <property type="entry name" value="AtsK-like"/>
</dbReference>
<dbReference type="Pfam" id="PF02668">
    <property type="entry name" value="TauD"/>
    <property type="match status" value="1"/>
</dbReference>
<proteinExistence type="inferred from homology"/>
<evidence type="ECO:0000256" key="1">
    <source>
        <dbReference type="ARBA" id="ARBA00001954"/>
    </source>
</evidence>
<dbReference type="GO" id="GO:0005737">
    <property type="term" value="C:cytoplasm"/>
    <property type="evidence" value="ECO:0007669"/>
    <property type="project" value="TreeGrafter"/>
</dbReference>
<dbReference type="PANTHER" id="PTHR30468">
    <property type="entry name" value="ALPHA-KETOGLUTARATE-DEPENDENT SULFONATE DIOXYGENASE"/>
    <property type="match status" value="1"/>
</dbReference>
<dbReference type="GO" id="GO:0046872">
    <property type="term" value="F:metal ion binding"/>
    <property type="evidence" value="ECO:0007669"/>
    <property type="project" value="UniProtKB-KW"/>
</dbReference>